<feature type="transmembrane region" description="Helical" evidence="9">
    <location>
        <begin position="140"/>
        <end position="159"/>
    </location>
</feature>
<sequence>MDVIINLLVNGISTGLLIFLLAAGLTLIFGLMDVLNFAHGGLFVWGAFMGAWVFNETGNFLLSVAAAILIGMVLGLVLERFLIRPVYGNHVRQLLITLGGMLVLTESIKILWGPNPIRVNLPEWLQGSFQLDGGVILIKYRLFVIVVGVIMYAALWLLLSKTRIGLMIRAGVIDKEMVQAMGINVKAIFTFVFLLGSAMAAMGGALLAPYSGVVFAEMGMQYAVLAFIVVIIGGMGSLQGSALASLIVGVLGAFMAYYIPDLSLALNMLLLAFVLLVKPTGLMGEKGGAV</sequence>
<evidence type="ECO:0000256" key="9">
    <source>
        <dbReference type="SAM" id="Phobius"/>
    </source>
</evidence>
<dbReference type="InterPro" id="IPR052157">
    <property type="entry name" value="BCAA_transport_permease"/>
</dbReference>
<dbReference type="PATRIC" id="fig|189381.10.peg.3054"/>
<evidence type="ECO:0000256" key="6">
    <source>
        <dbReference type="ARBA" id="ARBA00022989"/>
    </source>
</evidence>
<evidence type="ECO:0000313" key="10">
    <source>
        <dbReference type="EMBL" id="KZE45760.1"/>
    </source>
</evidence>
<comment type="subcellular location">
    <subcellularLocation>
        <location evidence="1">Cell membrane</location>
        <topology evidence="1">Multi-pass membrane protein</topology>
    </subcellularLocation>
</comment>
<dbReference type="Proteomes" id="UP000076510">
    <property type="component" value="Unassembled WGS sequence"/>
</dbReference>
<keyword evidence="7 9" id="KW-0472">Membrane</keyword>
<dbReference type="InterPro" id="IPR001851">
    <property type="entry name" value="ABC_transp_permease"/>
</dbReference>
<dbReference type="GO" id="GO:0022857">
    <property type="term" value="F:transmembrane transporter activity"/>
    <property type="evidence" value="ECO:0007669"/>
    <property type="project" value="InterPro"/>
</dbReference>
<feature type="transmembrane region" description="Helical" evidence="9">
    <location>
        <begin position="12"/>
        <end position="30"/>
    </location>
</feature>
<dbReference type="GO" id="GO:0005886">
    <property type="term" value="C:plasma membrane"/>
    <property type="evidence" value="ECO:0007669"/>
    <property type="project" value="UniProtKB-SubCell"/>
</dbReference>
<evidence type="ECO:0000313" key="11">
    <source>
        <dbReference type="Proteomes" id="UP000076510"/>
    </source>
</evidence>
<protein>
    <submittedName>
        <fullName evidence="10">ABC transporter permease</fullName>
    </submittedName>
</protein>
<dbReference type="PANTHER" id="PTHR11795">
    <property type="entry name" value="BRANCHED-CHAIN AMINO ACID TRANSPORT SYSTEM PERMEASE PROTEIN LIVH"/>
    <property type="match status" value="1"/>
</dbReference>
<organism evidence="10 11">
    <name type="scientific">Rossellomorea marisflavi</name>
    <dbReference type="NCBI Taxonomy" id="189381"/>
    <lineage>
        <taxon>Bacteria</taxon>
        <taxon>Bacillati</taxon>
        <taxon>Bacillota</taxon>
        <taxon>Bacilli</taxon>
        <taxon>Bacillales</taxon>
        <taxon>Bacillaceae</taxon>
        <taxon>Rossellomorea</taxon>
    </lineage>
</organism>
<dbReference type="EMBL" id="LQQY01000034">
    <property type="protein sequence ID" value="KZE45760.1"/>
    <property type="molecule type" value="Genomic_DNA"/>
</dbReference>
<keyword evidence="2" id="KW-0813">Transport</keyword>
<evidence type="ECO:0000256" key="4">
    <source>
        <dbReference type="ARBA" id="ARBA00022692"/>
    </source>
</evidence>
<evidence type="ECO:0000256" key="1">
    <source>
        <dbReference type="ARBA" id="ARBA00004651"/>
    </source>
</evidence>
<keyword evidence="4 9" id="KW-0812">Transmembrane</keyword>
<feature type="transmembrane region" description="Helical" evidence="9">
    <location>
        <begin position="187"/>
        <end position="208"/>
    </location>
</feature>
<evidence type="ECO:0000256" key="5">
    <source>
        <dbReference type="ARBA" id="ARBA00022970"/>
    </source>
</evidence>
<dbReference type="AlphaFoldDB" id="A0A0J5VCA7"/>
<dbReference type="CDD" id="cd06582">
    <property type="entry name" value="TM_PBP1_LivH_like"/>
    <property type="match status" value="1"/>
</dbReference>
<comment type="caution">
    <text evidence="10">The sequence shown here is derived from an EMBL/GenBank/DDBJ whole genome shotgun (WGS) entry which is preliminary data.</text>
</comment>
<keyword evidence="5" id="KW-0029">Amino-acid transport</keyword>
<feature type="transmembrane region" description="Helical" evidence="9">
    <location>
        <begin position="265"/>
        <end position="284"/>
    </location>
</feature>
<evidence type="ECO:0000256" key="3">
    <source>
        <dbReference type="ARBA" id="ARBA00022475"/>
    </source>
</evidence>
<feature type="transmembrane region" description="Helical" evidence="9">
    <location>
        <begin position="37"/>
        <end position="54"/>
    </location>
</feature>
<dbReference type="GO" id="GO:0006865">
    <property type="term" value="P:amino acid transport"/>
    <property type="evidence" value="ECO:0007669"/>
    <property type="project" value="UniProtKB-KW"/>
</dbReference>
<evidence type="ECO:0000256" key="2">
    <source>
        <dbReference type="ARBA" id="ARBA00022448"/>
    </source>
</evidence>
<dbReference type="OrthoDB" id="9807115at2"/>
<gene>
    <name evidence="10" type="ORF">AV649_06215</name>
</gene>
<evidence type="ECO:0000256" key="8">
    <source>
        <dbReference type="ARBA" id="ARBA00037998"/>
    </source>
</evidence>
<reference evidence="11" key="1">
    <citation type="submission" date="2016-01" db="EMBL/GenBank/DDBJ databases">
        <title>Whole genome sequencing of Bhargavaea cecembensis T14.</title>
        <authorList>
            <person name="Hong K.W."/>
        </authorList>
    </citation>
    <scope>NUCLEOTIDE SEQUENCE [LARGE SCALE GENOMIC DNA]</scope>
    <source>
        <strain evidence="11">M19</strain>
    </source>
</reference>
<name>A0A0J5VCA7_9BACI</name>
<keyword evidence="3" id="KW-1003">Cell membrane</keyword>
<comment type="similarity">
    <text evidence="8">Belongs to the binding-protein-dependent transport system permease family. LivHM subfamily.</text>
</comment>
<dbReference type="RefSeq" id="WP_048012600.1">
    <property type="nucleotide sequence ID" value="NZ_CP085398.1"/>
</dbReference>
<dbReference type="Pfam" id="PF02653">
    <property type="entry name" value="BPD_transp_2"/>
    <property type="match status" value="1"/>
</dbReference>
<proteinExistence type="inferred from homology"/>
<feature type="transmembrane region" description="Helical" evidence="9">
    <location>
        <begin position="60"/>
        <end position="82"/>
    </location>
</feature>
<dbReference type="PANTHER" id="PTHR11795:SF442">
    <property type="entry name" value="ABC TRANSPORTER ATP-BINDING PROTEIN"/>
    <property type="match status" value="1"/>
</dbReference>
<accession>A0A0J5VCA7</accession>
<evidence type="ECO:0000256" key="7">
    <source>
        <dbReference type="ARBA" id="ARBA00023136"/>
    </source>
</evidence>
<keyword evidence="6 9" id="KW-1133">Transmembrane helix</keyword>